<dbReference type="AlphaFoldDB" id="A0A2A4JBN4"/>
<proteinExistence type="predicted"/>
<reference evidence="2" key="1">
    <citation type="submission" date="2017-09" db="EMBL/GenBank/DDBJ databases">
        <title>Contemporary evolution of a Lepidopteran species, Heliothis virescens, in response to modern agricultural practices.</title>
        <authorList>
            <person name="Fritz M.L."/>
            <person name="Deyonke A.M."/>
            <person name="Papanicolaou A."/>
            <person name="Micinski S."/>
            <person name="Westbrook J."/>
            <person name="Gould F."/>
        </authorList>
    </citation>
    <scope>NUCLEOTIDE SEQUENCE [LARGE SCALE GENOMIC DNA]</scope>
    <source>
        <strain evidence="2">HvINT-</strain>
        <tissue evidence="2">Whole body</tissue>
    </source>
</reference>
<sequence>MPFGYACRTRILKQVPQNPTVRTAPISQEQGTPGPNHYDTPQISGGKGYSKIRRAPAYTFGRVLKPCCPSAISPNAPMFNVRGISEKGGESIPGGTMAPLTEIPGDKLKVPGPGTHSPNMALQVKRPPSYSMRPAAKPPYQAFDSWTPPPNMYCPPIPKPSAPSYTFSGKAVTFPPSKTPGPGEHNPKHDFVLRTKPAFSLGPGYRPIREIEDTPAPNVYCEKKYMLTKPSVPAPSFGIKHSPFLGKTEGHLKPADLELRIRQNY</sequence>
<dbReference type="EMBL" id="NWSH01002103">
    <property type="protein sequence ID" value="PCG69176.1"/>
    <property type="molecule type" value="Genomic_DNA"/>
</dbReference>
<dbReference type="Pfam" id="PF07004">
    <property type="entry name" value="SHIPPO-rpt"/>
    <property type="match status" value="4"/>
</dbReference>
<protein>
    <recommendedName>
        <fullName evidence="3">Outer dense fiber protein 3</fullName>
    </recommendedName>
</protein>
<feature type="compositionally biased region" description="Polar residues" evidence="1">
    <location>
        <begin position="15"/>
        <end position="43"/>
    </location>
</feature>
<organism evidence="2">
    <name type="scientific">Heliothis virescens</name>
    <name type="common">Tobacco budworm moth</name>
    <dbReference type="NCBI Taxonomy" id="7102"/>
    <lineage>
        <taxon>Eukaryota</taxon>
        <taxon>Metazoa</taxon>
        <taxon>Ecdysozoa</taxon>
        <taxon>Arthropoda</taxon>
        <taxon>Hexapoda</taxon>
        <taxon>Insecta</taxon>
        <taxon>Pterygota</taxon>
        <taxon>Neoptera</taxon>
        <taxon>Endopterygota</taxon>
        <taxon>Lepidoptera</taxon>
        <taxon>Glossata</taxon>
        <taxon>Ditrysia</taxon>
        <taxon>Noctuoidea</taxon>
        <taxon>Noctuidae</taxon>
        <taxon>Heliothinae</taxon>
        <taxon>Heliothis</taxon>
    </lineage>
</organism>
<evidence type="ECO:0008006" key="3">
    <source>
        <dbReference type="Google" id="ProtNLM"/>
    </source>
</evidence>
<dbReference type="InterPro" id="IPR051291">
    <property type="entry name" value="CIMAP"/>
</dbReference>
<dbReference type="InterPro" id="IPR010736">
    <property type="entry name" value="SHIPPO-rpt"/>
</dbReference>
<evidence type="ECO:0000256" key="1">
    <source>
        <dbReference type="SAM" id="MobiDB-lite"/>
    </source>
</evidence>
<dbReference type="PANTHER" id="PTHR21580:SF28">
    <property type="entry name" value="BOREALIN N-TERMINAL DOMAIN-CONTAINING PROTEIN-RELATED"/>
    <property type="match status" value="1"/>
</dbReference>
<evidence type="ECO:0000313" key="2">
    <source>
        <dbReference type="EMBL" id="PCG69176.1"/>
    </source>
</evidence>
<accession>A0A2A4JBN4</accession>
<name>A0A2A4JBN4_HELVI</name>
<feature type="region of interest" description="Disordered" evidence="1">
    <location>
        <begin position="14"/>
        <end position="49"/>
    </location>
</feature>
<comment type="caution">
    <text evidence="2">The sequence shown here is derived from an EMBL/GenBank/DDBJ whole genome shotgun (WGS) entry which is preliminary data.</text>
</comment>
<dbReference type="PANTHER" id="PTHR21580">
    <property type="entry name" value="SHIPPO-1-RELATED"/>
    <property type="match status" value="1"/>
</dbReference>
<gene>
    <name evidence="2" type="ORF">B5V51_4429</name>
</gene>